<reference evidence="2" key="1">
    <citation type="submission" date="2022-03" db="EMBL/GenBank/DDBJ databases">
        <authorList>
            <person name="Sayadi A."/>
        </authorList>
    </citation>
    <scope>NUCLEOTIDE SEQUENCE</scope>
</reference>
<name>A0A9P0K835_ACAOB</name>
<dbReference type="EMBL" id="CAKOFQ010006731">
    <property type="protein sequence ID" value="CAH1966187.1"/>
    <property type="molecule type" value="Genomic_DNA"/>
</dbReference>
<proteinExistence type="predicted"/>
<feature type="region of interest" description="Disordered" evidence="1">
    <location>
        <begin position="29"/>
        <end position="49"/>
    </location>
</feature>
<protein>
    <submittedName>
        <fullName evidence="2">Uncharacterized protein</fullName>
    </submittedName>
</protein>
<organism evidence="2 3">
    <name type="scientific">Acanthoscelides obtectus</name>
    <name type="common">Bean weevil</name>
    <name type="synonym">Bruchus obtectus</name>
    <dbReference type="NCBI Taxonomy" id="200917"/>
    <lineage>
        <taxon>Eukaryota</taxon>
        <taxon>Metazoa</taxon>
        <taxon>Ecdysozoa</taxon>
        <taxon>Arthropoda</taxon>
        <taxon>Hexapoda</taxon>
        <taxon>Insecta</taxon>
        <taxon>Pterygota</taxon>
        <taxon>Neoptera</taxon>
        <taxon>Endopterygota</taxon>
        <taxon>Coleoptera</taxon>
        <taxon>Polyphaga</taxon>
        <taxon>Cucujiformia</taxon>
        <taxon>Chrysomeloidea</taxon>
        <taxon>Chrysomelidae</taxon>
        <taxon>Bruchinae</taxon>
        <taxon>Bruchini</taxon>
        <taxon>Acanthoscelides</taxon>
    </lineage>
</organism>
<evidence type="ECO:0000313" key="2">
    <source>
        <dbReference type="EMBL" id="CAH1966187.1"/>
    </source>
</evidence>
<evidence type="ECO:0000256" key="1">
    <source>
        <dbReference type="SAM" id="MobiDB-lite"/>
    </source>
</evidence>
<dbReference type="AlphaFoldDB" id="A0A9P0K835"/>
<keyword evidence="3" id="KW-1185">Reference proteome</keyword>
<gene>
    <name evidence="2" type="ORF">ACAOBT_LOCUS6701</name>
</gene>
<comment type="caution">
    <text evidence="2">The sequence shown here is derived from an EMBL/GenBank/DDBJ whole genome shotgun (WGS) entry which is preliminary data.</text>
</comment>
<sequence length="107" mass="11348">MRLKFSYAVQLLCTKRGRRSAVEVELEADRREQAEEQGRNKTAGVQGAGTGRSIGLKLVVSTFWSSSLAELAIDAASSSKLAGFAALSQSSSPVGDAIEAKFDIGRV</sequence>
<accession>A0A9P0K835</accession>
<dbReference type="Proteomes" id="UP001152888">
    <property type="component" value="Unassembled WGS sequence"/>
</dbReference>
<feature type="compositionally biased region" description="Basic and acidic residues" evidence="1">
    <location>
        <begin position="29"/>
        <end position="39"/>
    </location>
</feature>
<evidence type="ECO:0000313" key="3">
    <source>
        <dbReference type="Proteomes" id="UP001152888"/>
    </source>
</evidence>